<dbReference type="PANTHER" id="PTHR10192">
    <property type="entry name" value="MOLYBDOPTERIN BIOSYNTHESIS PROTEIN"/>
    <property type="match status" value="1"/>
</dbReference>
<proteinExistence type="inferred from homology"/>
<evidence type="ECO:0000313" key="7">
    <source>
        <dbReference type="Proteomes" id="UP000234498"/>
    </source>
</evidence>
<organism evidence="6 7">
    <name type="scientific">Brevibacterium linens</name>
    <dbReference type="NCBI Taxonomy" id="1703"/>
    <lineage>
        <taxon>Bacteria</taxon>
        <taxon>Bacillati</taxon>
        <taxon>Actinomycetota</taxon>
        <taxon>Actinomycetes</taxon>
        <taxon>Micrococcales</taxon>
        <taxon>Brevibacteriaceae</taxon>
        <taxon>Brevibacterium</taxon>
    </lineage>
</organism>
<dbReference type="InterPro" id="IPR036425">
    <property type="entry name" value="MoaB/Mog-like_dom_sf"/>
</dbReference>
<evidence type="ECO:0000256" key="2">
    <source>
        <dbReference type="ARBA" id="ARBA00010763"/>
    </source>
</evidence>
<dbReference type="SMART" id="SM00852">
    <property type="entry name" value="MoCF_biosynth"/>
    <property type="match status" value="1"/>
</dbReference>
<dbReference type="EMBL" id="FXZA01000001">
    <property type="protein sequence ID" value="SMX66055.1"/>
    <property type="molecule type" value="Genomic_DNA"/>
</dbReference>
<comment type="similarity">
    <text evidence="2 5">Belongs to the MoeA family.</text>
</comment>
<dbReference type="InterPro" id="IPR005110">
    <property type="entry name" value="MoeA_linker/N"/>
</dbReference>
<dbReference type="PANTHER" id="PTHR10192:SF5">
    <property type="entry name" value="GEPHYRIN"/>
    <property type="match status" value="1"/>
</dbReference>
<keyword evidence="5 6" id="KW-0808">Transferase</keyword>
<evidence type="ECO:0000256" key="1">
    <source>
        <dbReference type="ARBA" id="ARBA00002901"/>
    </source>
</evidence>
<dbReference type="InterPro" id="IPR036135">
    <property type="entry name" value="MoeA_linker/N_sf"/>
</dbReference>
<dbReference type="Pfam" id="PF00994">
    <property type="entry name" value="MoCF_biosynth"/>
    <property type="match status" value="1"/>
</dbReference>
<dbReference type="InterPro" id="IPR038987">
    <property type="entry name" value="MoeA-like"/>
</dbReference>
<dbReference type="Pfam" id="PF03453">
    <property type="entry name" value="MoeA_N"/>
    <property type="match status" value="1"/>
</dbReference>
<comment type="function">
    <text evidence="1 5">Catalyzes the insertion of molybdate into adenylated molybdopterin with the concomitant release of AMP.</text>
</comment>
<keyword evidence="5" id="KW-0501">Molybdenum cofactor biosynthesis</keyword>
<dbReference type="EC" id="2.10.1.1" evidence="5"/>
<name>A0A2H1HSY9_BRELN</name>
<evidence type="ECO:0000313" key="6">
    <source>
        <dbReference type="EMBL" id="SMX66055.1"/>
    </source>
</evidence>
<dbReference type="Gene3D" id="3.40.980.10">
    <property type="entry name" value="MoaB/Mog-like domain"/>
    <property type="match status" value="1"/>
</dbReference>
<dbReference type="RefSeq" id="WP_101553997.1">
    <property type="nucleotide sequence ID" value="NZ_CP026734.1"/>
</dbReference>
<evidence type="ECO:0000256" key="3">
    <source>
        <dbReference type="ARBA" id="ARBA00022505"/>
    </source>
</evidence>
<protein>
    <recommendedName>
        <fullName evidence="5">Molybdopterin molybdenumtransferase</fullName>
        <ecNumber evidence="5">2.10.1.1</ecNumber>
    </recommendedName>
</protein>
<dbReference type="Gene3D" id="2.170.190.11">
    <property type="entry name" value="Molybdopterin biosynthesis moea protein, domain 3"/>
    <property type="match status" value="1"/>
</dbReference>
<dbReference type="OrthoDB" id="9804758at2"/>
<reference evidence="6 7" key="1">
    <citation type="submission" date="2017-03" db="EMBL/GenBank/DDBJ databases">
        <authorList>
            <person name="Afonso C.L."/>
            <person name="Miller P.J."/>
            <person name="Scott M.A."/>
            <person name="Spackman E."/>
            <person name="Goraichik I."/>
            <person name="Dimitrov K.M."/>
            <person name="Suarez D.L."/>
            <person name="Swayne D.E."/>
        </authorList>
    </citation>
    <scope>NUCLEOTIDE SEQUENCE [LARGE SCALE GENOMIC DNA]</scope>
    <source>
        <strain evidence="6 7">Mu101</strain>
    </source>
</reference>
<gene>
    <name evidence="6" type="ORF">BLIN101_00501</name>
</gene>
<keyword evidence="3 5" id="KW-0500">Molybdenum</keyword>
<evidence type="ECO:0000256" key="4">
    <source>
        <dbReference type="ARBA" id="ARBA00047317"/>
    </source>
</evidence>
<dbReference type="SUPFAM" id="SSF53218">
    <property type="entry name" value="Molybdenum cofactor biosynthesis proteins"/>
    <property type="match status" value="1"/>
</dbReference>
<comment type="cofactor">
    <cofactor evidence="5">
        <name>Mg(2+)</name>
        <dbReference type="ChEBI" id="CHEBI:18420"/>
    </cofactor>
</comment>
<dbReference type="Proteomes" id="UP000234498">
    <property type="component" value="Unassembled WGS sequence"/>
</dbReference>
<dbReference type="InterPro" id="IPR036688">
    <property type="entry name" value="MoeA_C_domain_IV_sf"/>
</dbReference>
<comment type="pathway">
    <text evidence="5">Cofactor biosynthesis; molybdopterin biosynthesis.</text>
</comment>
<comment type="catalytic activity">
    <reaction evidence="4">
        <text>adenylyl-molybdopterin + molybdate = Mo-molybdopterin + AMP + H(+)</text>
        <dbReference type="Rhea" id="RHEA:35047"/>
        <dbReference type="ChEBI" id="CHEBI:15378"/>
        <dbReference type="ChEBI" id="CHEBI:36264"/>
        <dbReference type="ChEBI" id="CHEBI:62727"/>
        <dbReference type="ChEBI" id="CHEBI:71302"/>
        <dbReference type="ChEBI" id="CHEBI:456215"/>
        <dbReference type="EC" id="2.10.1.1"/>
    </reaction>
</comment>
<dbReference type="SUPFAM" id="SSF63882">
    <property type="entry name" value="MoeA N-terminal region -like"/>
    <property type="match status" value="1"/>
</dbReference>
<dbReference type="Gene3D" id="3.90.105.10">
    <property type="entry name" value="Molybdopterin biosynthesis moea protein, domain 2"/>
    <property type="match status" value="1"/>
</dbReference>
<dbReference type="GO" id="GO:0005829">
    <property type="term" value="C:cytosol"/>
    <property type="evidence" value="ECO:0007669"/>
    <property type="project" value="TreeGrafter"/>
</dbReference>
<dbReference type="InterPro" id="IPR001453">
    <property type="entry name" value="MoaB/Mog_dom"/>
</dbReference>
<dbReference type="GO" id="GO:0061599">
    <property type="term" value="F:molybdopterin molybdotransferase activity"/>
    <property type="evidence" value="ECO:0007669"/>
    <property type="project" value="UniProtKB-UniRule"/>
</dbReference>
<accession>A0A2H1HSY9</accession>
<dbReference type="Gene3D" id="2.40.340.10">
    <property type="entry name" value="MoeA, C-terminal, domain IV"/>
    <property type="match status" value="1"/>
</dbReference>
<dbReference type="UniPathway" id="UPA00344"/>
<evidence type="ECO:0000256" key="5">
    <source>
        <dbReference type="RuleBase" id="RU365090"/>
    </source>
</evidence>
<dbReference type="GO" id="GO:0006777">
    <property type="term" value="P:Mo-molybdopterin cofactor biosynthetic process"/>
    <property type="evidence" value="ECO:0007669"/>
    <property type="project" value="UniProtKB-UniRule"/>
</dbReference>
<dbReference type="CDD" id="cd00887">
    <property type="entry name" value="MoeA"/>
    <property type="match status" value="1"/>
</dbReference>
<keyword evidence="5" id="KW-0460">Magnesium</keyword>
<dbReference type="GO" id="GO:0046872">
    <property type="term" value="F:metal ion binding"/>
    <property type="evidence" value="ECO:0007669"/>
    <property type="project" value="UniProtKB-UniRule"/>
</dbReference>
<sequence length="405" mass="42516">MDPEDYSELIADLAPSLHTETTPLRTAAGRTTVTDITAPRSVPGFAASAMDGFALDGAALNAARDGTSIRVVGDIPAGHGPVALQPGCAVRVMTGAPVPTDTEAVVPVELTDAQQAGPAPEAIRIDSLPESVPPGWNIRAIGEDMSRGDIVLTAGERITSAGVGTLAMLGITEIGVVRRPRIGLIVTGDEIQGADRSDGTLTEAAAASVFNSNLPMLASAVRGFGAEPIEATSSDDVDELRHRLMSMRTEADLVVTTGGISAGAFEVVRQTLEPDHSTFRRLDMRPGSPQGCGRFGTLPLIHLPGTPQGAFVAFHLFVGSVLTRKSLRQRWRKGILAGPGLRPHANAVTVRPGSFTESGEIRAAERARLPNFAAADVIIRIPRRTDSPHSPEELIAGTVIDYLEC</sequence>
<dbReference type="AlphaFoldDB" id="A0A2H1HSY9"/>
<keyword evidence="5" id="KW-0479">Metal-binding</keyword>
<dbReference type="GeneID" id="303221336"/>